<evidence type="ECO:0000313" key="2">
    <source>
        <dbReference type="Proteomes" id="UP000588647"/>
    </source>
</evidence>
<dbReference type="Proteomes" id="UP000588647">
    <property type="component" value="Unassembled WGS sequence"/>
</dbReference>
<reference evidence="1 2" key="1">
    <citation type="submission" date="2020-08" db="EMBL/GenBank/DDBJ databases">
        <title>Genomic Encyclopedia of Type Strains, Phase IV (KMG-IV): sequencing the most valuable type-strain genomes for metagenomic binning, comparative biology and taxonomic classification.</title>
        <authorList>
            <person name="Goeker M."/>
        </authorList>
    </citation>
    <scope>NUCLEOTIDE SEQUENCE [LARGE SCALE GENOMIC DNA]</scope>
    <source>
        <strain evidence="1 2">DSM 103570</strain>
    </source>
</reference>
<sequence length="96" mass="10369">MKPIKQLAGRGNLSSADASIAVDYELTVWHDARTNSRWADGRLISDELLPHQVDFMKVPPPKLTLSNGDQVEVVLRHVNASGGTFGVNGPVPGTSY</sequence>
<organism evidence="1 2">
    <name type="scientific">Aurantimonas endophytica</name>
    <dbReference type="NCBI Taxonomy" id="1522175"/>
    <lineage>
        <taxon>Bacteria</taxon>
        <taxon>Pseudomonadati</taxon>
        <taxon>Pseudomonadota</taxon>
        <taxon>Alphaproteobacteria</taxon>
        <taxon>Hyphomicrobiales</taxon>
        <taxon>Aurantimonadaceae</taxon>
        <taxon>Aurantimonas</taxon>
    </lineage>
</organism>
<proteinExistence type="predicted"/>
<protein>
    <submittedName>
        <fullName evidence="1">Uncharacterized protein</fullName>
    </submittedName>
</protein>
<evidence type="ECO:0000313" key="1">
    <source>
        <dbReference type="EMBL" id="MBB4001628.1"/>
    </source>
</evidence>
<keyword evidence="2" id="KW-1185">Reference proteome</keyword>
<accession>A0A7W6HAM4</accession>
<dbReference type="AlphaFoldDB" id="A0A7W6HAM4"/>
<name>A0A7W6HAM4_9HYPH</name>
<comment type="caution">
    <text evidence="1">The sequence shown here is derived from an EMBL/GenBank/DDBJ whole genome shotgun (WGS) entry which is preliminary data.</text>
</comment>
<dbReference type="RefSeq" id="WP_183206135.1">
    <property type="nucleotide sequence ID" value="NZ_JAAAMM010000001.1"/>
</dbReference>
<dbReference type="EMBL" id="JACIEM010000001">
    <property type="protein sequence ID" value="MBB4001628.1"/>
    <property type="molecule type" value="Genomic_DNA"/>
</dbReference>
<gene>
    <name evidence="1" type="ORF">GGR03_000675</name>
</gene>